<sequence length="71" mass="7981">MNVCFGLPSQFFETVDLIGQIAETLISATLETIRTFFELYQPLSNNLSLITDQMKALQQGASTESDDWSFN</sequence>
<keyword evidence="2" id="KW-1185">Reference proteome</keyword>
<evidence type="ECO:0000313" key="2">
    <source>
        <dbReference type="Proteomes" id="UP000031036"/>
    </source>
</evidence>
<comment type="caution">
    <text evidence="1">The sequence shown here is derived from an EMBL/GenBank/DDBJ whole genome shotgun (WGS) entry which is preliminary data.</text>
</comment>
<dbReference type="Proteomes" id="UP000031036">
    <property type="component" value="Unassembled WGS sequence"/>
</dbReference>
<name>A0A0B2URZ2_TOXCA</name>
<organism evidence="1 2">
    <name type="scientific">Toxocara canis</name>
    <name type="common">Canine roundworm</name>
    <dbReference type="NCBI Taxonomy" id="6265"/>
    <lineage>
        <taxon>Eukaryota</taxon>
        <taxon>Metazoa</taxon>
        <taxon>Ecdysozoa</taxon>
        <taxon>Nematoda</taxon>
        <taxon>Chromadorea</taxon>
        <taxon>Rhabditida</taxon>
        <taxon>Spirurina</taxon>
        <taxon>Ascaridomorpha</taxon>
        <taxon>Ascaridoidea</taxon>
        <taxon>Toxocaridae</taxon>
        <taxon>Toxocara</taxon>
    </lineage>
</organism>
<protein>
    <submittedName>
        <fullName evidence="1">Uncharacterized protein</fullName>
    </submittedName>
</protein>
<dbReference type="EMBL" id="JPKZ01003287">
    <property type="protein sequence ID" value="KHN72173.1"/>
    <property type="molecule type" value="Genomic_DNA"/>
</dbReference>
<evidence type="ECO:0000313" key="1">
    <source>
        <dbReference type="EMBL" id="KHN72173.1"/>
    </source>
</evidence>
<dbReference type="AlphaFoldDB" id="A0A0B2URZ2"/>
<accession>A0A0B2URZ2</accession>
<proteinExistence type="predicted"/>
<reference evidence="1 2" key="1">
    <citation type="submission" date="2014-11" db="EMBL/GenBank/DDBJ databases">
        <title>Genetic blueprint of the zoonotic pathogen Toxocara canis.</title>
        <authorList>
            <person name="Zhu X.-Q."/>
            <person name="Korhonen P.K."/>
            <person name="Cai H."/>
            <person name="Young N.D."/>
            <person name="Nejsum P."/>
            <person name="von Samson-Himmelstjerna G."/>
            <person name="Boag P.R."/>
            <person name="Tan P."/>
            <person name="Li Q."/>
            <person name="Min J."/>
            <person name="Yang Y."/>
            <person name="Wang X."/>
            <person name="Fang X."/>
            <person name="Hall R.S."/>
            <person name="Hofmann A."/>
            <person name="Sternberg P.W."/>
            <person name="Jex A.R."/>
            <person name="Gasser R.B."/>
        </authorList>
    </citation>
    <scope>NUCLEOTIDE SEQUENCE [LARGE SCALE GENOMIC DNA]</scope>
    <source>
        <strain evidence="1">PN_DK_2014</strain>
    </source>
</reference>
<gene>
    <name evidence="1" type="ORF">Tcan_09393</name>
</gene>